<gene>
    <name evidence="1" type="ORF">IMF22_13115</name>
</gene>
<proteinExistence type="predicted"/>
<dbReference type="EMBL" id="CP063073">
    <property type="protein sequence ID" value="QOQ77898.1"/>
    <property type="molecule type" value="Genomic_DNA"/>
</dbReference>
<name>A0A7M1KPW9_9PSED</name>
<reference evidence="1 2" key="1">
    <citation type="submission" date="2020-10" db="EMBL/GenBank/DDBJ databases">
        <title>High quality whole genome sequence of Pseudomonas poae PMA22.</title>
        <authorList>
            <person name="Hernandez J.G."/>
            <person name="Rodriguez P."/>
            <person name="Cuevas C."/>
            <person name="de la Calle F."/>
            <person name="Galan B."/>
            <person name="Garcia J.L."/>
        </authorList>
    </citation>
    <scope>NUCLEOTIDE SEQUENCE [LARGE SCALE GENOMIC DNA]</scope>
    <source>
        <strain evidence="1 2">PMA22</strain>
    </source>
</reference>
<dbReference type="RefSeq" id="WP_197629253.1">
    <property type="nucleotide sequence ID" value="NZ_CP063073.1"/>
</dbReference>
<organism evidence="1 2">
    <name type="scientific">Pseudomonas poae</name>
    <dbReference type="NCBI Taxonomy" id="200451"/>
    <lineage>
        <taxon>Bacteria</taxon>
        <taxon>Pseudomonadati</taxon>
        <taxon>Pseudomonadota</taxon>
        <taxon>Gammaproteobacteria</taxon>
        <taxon>Pseudomonadales</taxon>
        <taxon>Pseudomonadaceae</taxon>
        <taxon>Pseudomonas</taxon>
    </lineage>
</organism>
<dbReference type="AlphaFoldDB" id="A0A7M1KPW9"/>
<sequence>MGKQKTVWPTDREVRLRFILFAVVDVASAQGAAAEVLLAAHKLLRDAPTEAQLREALADVLACYEMRGFRFPPGTEADDLMQALQLGVD</sequence>
<evidence type="ECO:0000313" key="2">
    <source>
        <dbReference type="Proteomes" id="UP000594923"/>
    </source>
</evidence>
<dbReference type="Proteomes" id="UP000594923">
    <property type="component" value="Chromosome"/>
</dbReference>
<protein>
    <submittedName>
        <fullName evidence="1">Uncharacterized protein</fullName>
    </submittedName>
</protein>
<accession>A0A7M1KPW9</accession>
<evidence type="ECO:0000313" key="1">
    <source>
        <dbReference type="EMBL" id="QOQ77898.1"/>
    </source>
</evidence>